<dbReference type="EMBL" id="WFKQ01000002">
    <property type="protein sequence ID" value="MUG31798.1"/>
    <property type="molecule type" value="Genomic_DNA"/>
</dbReference>
<dbReference type="GO" id="GO:0016491">
    <property type="term" value="F:oxidoreductase activity"/>
    <property type="evidence" value="ECO:0007669"/>
    <property type="project" value="InterPro"/>
</dbReference>
<dbReference type="InterPro" id="IPR039374">
    <property type="entry name" value="SIP_fam"/>
</dbReference>
<proteinExistence type="inferred from homology"/>
<organism evidence="3 4">
    <name type="scientific">Psychrobacter sanguinis</name>
    <dbReference type="NCBI Taxonomy" id="861445"/>
    <lineage>
        <taxon>Bacteria</taxon>
        <taxon>Pseudomonadati</taxon>
        <taxon>Pseudomonadota</taxon>
        <taxon>Gammaproteobacteria</taxon>
        <taxon>Moraxellales</taxon>
        <taxon>Moraxellaceae</taxon>
        <taxon>Psychrobacter</taxon>
    </lineage>
</organism>
<dbReference type="Pfam" id="PF04954">
    <property type="entry name" value="SIP"/>
    <property type="match status" value="1"/>
</dbReference>
<reference evidence="3 4" key="1">
    <citation type="journal article" date="2019" name="PLoS ONE">
        <title>Pup mortality in New Zealand sea lions (Phocarctos hookeri) at Enderby Island, Auckland Islands, 2013-18.</title>
        <authorList>
            <person name="Michael S.A."/>
            <person name="Hayman D.T.S."/>
            <person name="Gray R."/>
            <person name="Zhang J."/>
            <person name="Rogers L."/>
            <person name="Roe W.D."/>
        </authorList>
    </citation>
    <scope>NUCLEOTIDE SEQUENCE [LARGE SCALE GENOMIC DNA]</scope>
    <source>
        <strain evidence="3 4">SM868</strain>
    </source>
</reference>
<dbReference type="PROSITE" id="PS51384">
    <property type="entry name" value="FAD_FR"/>
    <property type="match status" value="1"/>
</dbReference>
<keyword evidence="4" id="KW-1185">Reference proteome</keyword>
<evidence type="ECO:0000313" key="4">
    <source>
        <dbReference type="Proteomes" id="UP000442109"/>
    </source>
</evidence>
<name>A0A844LZJ6_9GAMM</name>
<dbReference type="RefSeq" id="WP_155586834.1">
    <property type="nucleotide sequence ID" value="NZ_WFKQ01000002.1"/>
</dbReference>
<dbReference type="AlphaFoldDB" id="A0A844LZJ6"/>
<dbReference type="InterPro" id="IPR017938">
    <property type="entry name" value="Riboflavin_synthase-like_b-brl"/>
</dbReference>
<dbReference type="PANTHER" id="PTHR30157">
    <property type="entry name" value="FERRIC REDUCTASE, NADPH-DEPENDENT"/>
    <property type="match status" value="1"/>
</dbReference>
<sequence length="252" mass="28071">MARAAPRTLTVLNIEDITPNMRRLTLGGTDMQTLPAQQESAYLKFIFPDTQNHQVAKRSYTIINQRPTEIDVDFVLHETTDNGVEGPALTWVKNVKVGDDILVAGPGPTKLVSPGADWYLLVGDMTALPAITANLAQMPQDATGHAVIEVLSEQDIQNLAKPKNIEIHWIIVPHASADKAPLLDKVKSLTWPAGVPEVWAACEFNSMRALRYYFKHESPVTPCRMYISSYWKIDSSDDEHKIAKRLEETQAV</sequence>
<protein>
    <submittedName>
        <fullName evidence="3">Siderophore-interacting protein</fullName>
    </submittedName>
</protein>
<evidence type="ECO:0000259" key="2">
    <source>
        <dbReference type="PROSITE" id="PS51384"/>
    </source>
</evidence>
<comment type="caution">
    <text evidence="3">The sequence shown here is derived from an EMBL/GenBank/DDBJ whole genome shotgun (WGS) entry which is preliminary data.</text>
</comment>
<dbReference type="Proteomes" id="UP000442109">
    <property type="component" value="Unassembled WGS sequence"/>
</dbReference>
<dbReference type="Pfam" id="PF08021">
    <property type="entry name" value="FAD_binding_9"/>
    <property type="match status" value="1"/>
</dbReference>
<dbReference type="CDD" id="cd06193">
    <property type="entry name" value="siderophore_interacting"/>
    <property type="match status" value="1"/>
</dbReference>
<dbReference type="Gene3D" id="2.40.30.10">
    <property type="entry name" value="Translation factors"/>
    <property type="match status" value="1"/>
</dbReference>
<accession>A0A844LZJ6</accession>
<dbReference type="SUPFAM" id="SSF63380">
    <property type="entry name" value="Riboflavin synthase domain-like"/>
    <property type="match status" value="1"/>
</dbReference>
<feature type="domain" description="FAD-binding FR-type" evidence="2">
    <location>
        <begin position="4"/>
        <end position="113"/>
    </location>
</feature>
<comment type="similarity">
    <text evidence="1">Belongs to the SIP oxidoreductase family.</text>
</comment>
<evidence type="ECO:0000313" key="3">
    <source>
        <dbReference type="EMBL" id="MUG31798.1"/>
    </source>
</evidence>
<dbReference type="InterPro" id="IPR013113">
    <property type="entry name" value="SIP_FAD-bd"/>
</dbReference>
<dbReference type="InterPro" id="IPR007037">
    <property type="entry name" value="SIP_rossman_dom"/>
</dbReference>
<dbReference type="Gene3D" id="3.40.50.80">
    <property type="entry name" value="Nucleotide-binding domain of ferredoxin-NADP reductase (FNR) module"/>
    <property type="match status" value="1"/>
</dbReference>
<dbReference type="PANTHER" id="PTHR30157:SF0">
    <property type="entry name" value="NADPH-DEPENDENT FERRIC-CHELATE REDUCTASE"/>
    <property type="match status" value="1"/>
</dbReference>
<dbReference type="OrthoDB" id="9814826at2"/>
<dbReference type="InterPro" id="IPR039261">
    <property type="entry name" value="FNR_nucleotide-bd"/>
</dbReference>
<evidence type="ECO:0000256" key="1">
    <source>
        <dbReference type="ARBA" id="ARBA00035644"/>
    </source>
</evidence>
<dbReference type="InterPro" id="IPR017927">
    <property type="entry name" value="FAD-bd_FR_type"/>
</dbReference>
<gene>
    <name evidence="3" type="ORF">GB996_03215</name>
</gene>